<proteinExistence type="predicted"/>
<keyword evidence="2" id="KW-1185">Reference proteome</keyword>
<dbReference type="Gene3D" id="3.10.10.10">
    <property type="entry name" value="HIV Type 1 Reverse Transcriptase, subunit A, domain 1"/>
    <property type="match status" value="1"/>
</dbReference>
<comment type="caution">
    <text evidence="1">The sequence shown here is derived from an EMBL/GenBank/DDBJ whole genome shotgun (WGS) entry which is preliminary data.</text>
</comment>
<gene>
    <name evidence="1" type="ORF">EVAR_74114_1</name>
</gene>
<evidence type="ECO:0000313" key="1">
    <source>
        <dbReference type="EMBL" id="GBP17520.1"/>
    </source>
</evidence>
<dbReference type="AlphaFoldDB" id="A0A4C1TU47"/>
<organism evidence="1 2">
    <name type="scientific">Eumeta variegata</name>
    <name type="common">Bagworm moth</name>
    <name type="synonym">Eumeta japonica</name>
    <dbReference type="NCBI Taxonomy" id="151549"/>
    <lineage>
        <taxon>Eukaryota</taxon>
        <taxon>Metazoa</taxon>
        <taxon>Ecdysozoa</taxon>
        <taxon>Arthropoda</taxon>
        <taxon>Hexapoda</taxon>
        <taxon>Insecta</taxon>
        <taxon>Pterygota</taxon>
        <taxon>Neoptera</taxon>
        <taxon>Endopterygota</taxon>
        <taxon>Lepidoptera</taxon>
        <taxon>Glossata</taxon>
        <taxon>Ditrysia</taxon>
        <taxon>Tineoidea</taxon>
        <taxon>Psychidae</taxon>
        <taxon>Oiketicinae</taxon>
        <taxon>Eumeta</taxon>
    </lineage>
</organism>
<accession>A0A4C1TU47</accession>
<dbReference type="PANTHER" id="PTHR47331:SF1">
    <property type="entry name" value="GAG-LIKE PROTEIN"/>
    <property type="match status" value="1"/>
</dbReference>
<dbReference type="InterPro" id="IPR008042">
    <property type="entry name" value="Retrotrans_Pao"/>
</dbReference>
<dbReference type="CDD" id="cd01644">
    <property type="entry name" value="RT_pepA17"/>
    <property type="match status" value="1"/>
</dbReference>
<dbReference type="InterPro" id="IPR043502">
    <property type="entry name" value="DNA/RNA_pol_sf"/>
</dbReference>
<dbReference type="Gene3D" id="3.30.70.270">
    <property type="match status" value="1"/>
</dbReference>
<dbReference type="PANTHER" id="PTHR47331">
    <property type="entry name" value="PHD-TYPE DOMAIN-CONTAINING PROTEIN"/>
    <property type="match status" value="1"/>
</dbReference>
<dbReference type="SUPFAM" id="SSF56672">
    <property type="entry name" value="DNA/RNA polymerases"/>
    <property type="match status" value="1"/>
</dbReference>
<evidence type="ECO:0008006" key="3">
    <source>
        <dbReference type="Google" id="ProtNLM"/>
    </source>
</evidence>
<dbReference type="GO" id="GO:0071897">
    <property type="term" value="P:DNA biosynthetic process"/>
    <property type="evidence" value="ECO:0007669"/>
    <property type="project" value="UniProtKB-ARBA"/>
</dbReference>
<reference evidence="1 2" key="1">
    <citation type="journal article" date="2019" name="Commun. Biol.">
        <title>The bagworm genome reveals a unique fibroin gene that provides high tensile strength.</title>
        <authorList>
            <person name="Kono N."/>
            <person name="Nakamura H."/>
            <person name="Ohtoshi R."/>
            <person name="Tomita M."/>
            <person name="Numata K."/>
            <person name="Arakawa K."/>
        </authorList>
    </citation>
    <scope>NUCLEOTIDE SEQUENCE [LARGE SCALE GENOMIC DNA]</scope>
</reference>
<sequence length="798" mass="91187">MQVKAKEPKMCAVCKIDAHKVNQCEKFKGLQLNQKWDIVKSQHLCRQCLNQHKGRCNKSQLCGVSDEGSSVTLVDESIFEGSPIDGVHESLCLQWTGGTTRMENSSFNTSLTISSANNDKKFLLSNVHTVKQLDLPTQSLNMSEISARYPYLKNLPIQAYKRATPMILIGANNWKLAVPLKVREGGWHQPIATKTRLGWAIQGGKSSSPEQHLLNIHTCICKNRDDELHELVKNYFSMEMPISSTRGSQADADALEILKSSCKQVDKQYEVGLIWKNRNIQLPESYDNVLRRLICLHKKIVKDPSLHQKMQPQIDNLLQKGYATKISPQSSAVETNKLWYLPIFIALNPNKPDKIRLVWDAAAQSNGASLNDFMLSGPDLLTPLIDILLAFRIGKVAICGDIAEMFHRINVRESDMHAQRFLWWDKGDSLYQPSEFIMRAITFGLNCAPCIAHYVRNVNAEKFKEQYPRAVQSILHHHYMDDLIDSEDTEEAAVSLAKQVSEIHDAAGFYIRNWASNSSSVLHQLSGVSEESQHVKQWGTTEKILGMYWNPANDIFEYVCRFVRLHRNVIENDIVPTKRECLQVLMSIFDPLGFLSCHTIGLKILLQDIWRSRIGWDDELNEPLRTKWLQWKSTIPFIKEVKIPRCYSLELCNADKVELHTFVDAGEYAYSAVCYLLVKRKNKIDVNIVVGKAKVAPLRPMSIPRMELQAALIGAKLASKVKQMQRLHINSSYYWSDSKTVLQWLRMDPRNLQHFVMHRVGEILELSSSDDWRWVPSKLNPADFATKTTTERDTVQWS</sequence>
<dbReference type="Pfam" id="PF05380">
    <property type="entry name" value="Peptidase_A17"/>
    <property type="match status" value="1"/>
</dbReference>
<protein>
    <recommendedName>
        <fullName evidence="3">Reverse transcriptase domain-containing protein</fullName>
    </recommendedName>
</protein>
<dbReference type="EMBL" id="BGZK01006316">
    <property type="protein sequence ID" value="GBP17520.1"/>
    <property type="molecule type" value="Genomic_DNA"/>
</dbReference>
<dbReference type="STRING" id="151549.A0A4C1TU47"/>
<dbReference type="OrthoDB" id="10055784at2759"/>
<evidence type="ECO:0000313" key="2">
    <source>
        <dbReference type="Proteomes" id="UP000299102"/>
    </source>
</evidence>
<dbReference type="Proteomes" id="UP000299102">
    <property type="component" value="Unassembled WGS sequence"/>
</dbReference>
<name>A0A4C1TU47_EUMVA</name>
<dbReference type="InterPro" id="IPR043128">
    <property type="entry name" value="Rev_trsase/Diguanyl_cyclase"/>
</dbReference>